<dbReference type="OrthoDB" id="161692at2"/>
<dbReference type="SUPFAM" id="SSF55811">
    <property type="entry name" value="Nudix"/>
    <property type="match status" value="1"/>
</dbReference>
<accession>A0A158CZ78</accession>
<dbReference type="PROSITE" id="PS51462">
    <property type="entry name" value="NUDIX"/>
    <property type="match status" value="1"/>
</dbReference>
<dbReference type="InterPro" id="IPR000086">
    <property type="entry name" value="NUDIX_hydrolase_dom"/>
</dbReference>
<sequence length="142" mass="15897">MQGSPVRLCSVNIVVRDSRGRTLLQMRDSAAKSSPLLWGFWGGAVDADDESAHHAAARELCEELCVTAQPGDFEPIGERVDSRGRLAALFLYGPFLRWEDIRVNEGAGAAFFWREEIDRLSVSNAVAWYLERHPHIFPGVDR</sequence>
<dbReference type="InterPro" id="IPR015797">
    <property type="entry name" value="NUDIX_hydrolase-like_dom_sf"/>
</dbReference>
<gene>
    <name evidence="2" type="ORF">AWB80_06077</name>
</gene>
<keyword evidence="3" id="KW-1185">Reference proteome</keyword>
<evidence type="ECO:0000313" key="3">
    <source>
        <dbReference type="Proteomes" id="UP000054911"/>
    </source>
</evidence>
<name>A0A158CZ78_9BURK</name>
<dbReference type="EMBL" id="FCOE02000028">
    <property type="protein sequence ID" value="SAK87674.1"/>
    <property type="molecule type" value="Genomic_DNA"/>
</dbReference>
<dbReference type="Proteomes" id="UP000054911">
    <property type="component" value="Unassembled WGS sequence"/>
</dbReference>
<dbReference type="RefSeq" id="WP_061178407.1">
    <property type="nucleotide sequence ID" value="NZ_FCOE02000028.1"/>
</dbReference>
<evidence type="ECO:0000313" key="2">
    <source>
        <dbReference type="EMBL" id="SAK87674.1"/>
    </source>
</evidence>
<dbReference type="Gene3D" id="3.90.79.10">
    <property type="entry name" value="Nucleoside Triphosphate Pyrophosphohydrolase"/>
    <property type="match status" value="1"/>
</dbReference>
<dbReference type="GO" id="GO:0016787">
    <property type="term" value="F:hydrolase activity"/>
    <property type="evidence" value="ECO:0007669"/>
    <property type="project" value="UniProtKB-KW"/>
</dbReference>
<dbReference type="Pfam" id="PF00293">
    <property type="entry name" value="NUDIX"/>
    <property type="match status" value="1"/>
</dbReference>
<evidence type="ECO:0000259" key="1">
    <source>
        <dbReference type="PROSITE" id="PS51462"/>
    </source>
</evidence>
<protein>
    <submittedName>
        <fullName evidence="2">Pyrimidine (Deoxy)nucleoside triphosphate pyrophosphohydrolase</fullName>
    </submittedName>
</protein>
<organism evidence="2 3">
    <name type="scientific">Caballeronia pedi</name>
    <dbReference type="NCBI Taxonomy" id="1777141"/>
    <lineage>
        <taxon>Bacteria</taxon>
        <taxon>Pseudomonadati</taxon>
        <taxon>Pseudomonadota</taxon>
        <taxon>Betaproteobacteria</taxon>
        <taxon>Burkholderiales</taxon>
        <taxon>Burkholderiaceae</taxon>
        <taxon>Caballeronia</taxon>
    </lineage>
</organism>
<reference evidence="2" key="1">
    <citation type="submission" date="2016-01" db="EMBL/GenBank/DDBJ databases">
        <authorList>
            <person name="Peeters C."/>
        </authorList>
    </citation>
    <scope>NUCLEOTIDE SEQUENCE [LARGE SCALE GENOMIC DNA]</scope>
    <source>
        <strain evidence="2">LMG 29323</strain>
    </source>
</reference>
<dbReference type="AlphaFoldDB" id="A0A158CZ78"/>
<proteinExistence type="predicted"/>
<feature type="domain" description="Nudix hydrolase" evidence="1">
    <location>
        <begin position="5"/>
        <end position="134"/>
    </location>
</feature>
<comment type="caution">
    <text evidence="2">The sequence shown here is derived from an EMBL/GenBank/DDBJ whole genome shotgun (WGS) entry which is preliminary data.</text>
</comment>